<feature type="compositionally biased region" description="Polar residues" evidence="1">
    <location>
        <begin position="256"/>
        <end position="267"/>
    </location>
</feature>
<feature type="region of interest" description="Disordered" evidence="1">
    <location>
        <begin position="242"/>
        <end position="285"/>
    </location>
</feature>
<evidence type="ECO:0000313" key="3">
    <source>
        <dbReference type="Proteomes" id="UP001066276"/>
    </source>
</evidence>
<dbReference type="EMBL" id="JANPWB010000004">
    <property type="protein sequence ID" value="KAJ1192644.1"/>
    <property type="molecule type" value="Genomic_DNA"/>
</dbReference>
<organism evidence="2 3">
    <name type="scientific">Pleurodeles waltl</name>
    <name type="common">Iberian ribbed newt</name>
    <dbReference type="NCBI Taxonomy" id="8319"/>
    <lineage>
        <taxon>Eukaryota</taxon>
        <taxon>Metazoa</taxon>
        <taxon>Chordata</taxon>
        <taxon>Craniata</taxon>
        <taxon>Vertebrata</taxon>
        <taxon>Euteleostomi</taxon>
        <taxon>Amphibia</taxon>
        <taxon>Batrachia</taxon>
        <taxon>Caudata</taxon>
        <taxon>Salamandroidea</taxon>
        <taxon>Salamandridae</taxon>
        <taxon>Pleurodelinae</taxon>
        <taxon>Pleurodeles</taxon>
    </lineage>
</organism>
<proteinExistence type="predicted"/>
<sequence length="291" mass="31112">MDGALLKTRGHVNKRGAIFRPCSFPSRFRGSSEKGEPRGCAAPPVHAQCRQGWWHRQCYIPWRFCIALNGSDRCHVTAVSQSQPSLCLNLSNSREGSAAPRCLCLPEAPCPAPWRLRGPRSPYRDTPSAPALLGGSPARRGAPRPTSPPAPAAYMDAEKGSDSRGARVKPWRTGNAGPLARVDGPEPACPWPPPAAGPRRRPCALWSSAWDTGSVAVGPWSRGTSRTPGSANHSPLKVTVQRGRPPGQGRLAGMSARSSPDFLSSSLRKPYRGHPSCPAGRLPRGSRCALC</sequence>
<gene>
    <name evidence="2" type="ORF">NDU88_001950</name>
</gene>
<protein>
    <submittedName>
        <fullName evidence="2">Uncharacterized protein</fullName>
    </submittedName>
</protein>
<feature type="compositionally biased region" description="Basic and acidic residues" evidence="1">
    <location>
        <begin position="156"/>
        <end position="165"/>
    </location>
</feature>
<dbReference type="AlphaFoldDB" id="A0AAV7UW68"/>
<evidence type="ECO:0000313" key="2">
    <source>
        <dbReference type="EMBL" id="KAJ1192644.1"/>
    </source>
</evidence>
<reference evidence="2" key="1">
    <citation type="journal article" date="2022" name="bioRxiv">
        <title>Sequencing and chromosome-scale assembly of the giantPleurodeles waltlgenome.</title>
        <authorList>
            <person name="Brown T."/>
            <person name="Elewa A."/>
            <person name="Iarovenko S."/>
            <person name="Subramanian E."/>
            <person name="Araus A.J."/>
            <person name="Petzold A."/>
            <person name="Susuki M."/>
            <person name="Suzuki K.-i.T."/>
            <person name="Hayashi T."/>
            <person name="Toyoda A."/>
            <person name="Oliveira C."/>
            <person name="Osipova E."/>
            <person name="Leigh N.D."/>
            <person name="Simon A."/>
            <person name="Yun M.H."/>
        </authorList>
    </citation>
    <scope>NUCLEOTIDE SEQUENCE</scope>
    <source>
        <strain evidence="2">20211129_DDA</strain>
        <tissue evidence="2">Liver</tissue>
    </source>
</reference>
<keyword evidence="3" id="KW-1185">Reference proteome</keyword>
<comment type="caution">
    <text evidence="2">The sequence shown here is derived from an EMBL/GenBank/DDBJ whole genome shotgun (WGS) entry which is preliminary data.</text>
</comment>
<feature type="compositionally biased region" description="Low complexity" evidence="1">
    <location>
        <begin position="134"/>
        <end position="144"/>
    </location>
</feature>
<evidence type="ECO:0000256" key="1">
    <source>
        <dbReference type="SAM" id="MobiDB-lite"/>
    </source>
</evidence>
<accession>A0AAV7UW68</accession>
<name>A0AAV7UW68_PLEWA</name>
<dbReference type="Proteomes" id="UP001066276">
    <property type="component" value="Chromosome 2_2"/>
</dbReference>
<feature type="region of interest" description="Disordered" evidence="1">
    <location>
        <begin position="119"/>
        <end position="188"/>
    </location>
</feature>